<accession>A0A840IKD0</accession>
<evidence type="ECO:0000313" key="3">
    <source>
        <dbReference type="EMBL" id="MBB4664691.1"/>
    </source>
</evidence>
<organism evidence="3 4">
    <name type="scientific">Conexibacter arvalis</name>
    <dbReference type="NCBI Taxonomy" id="912552"/>
    <lineage>
        <taxon>Bacteria</taxon>
        <taxon>Bacillati</taxon>
        <taxon>Actinomycetota</taxon>
        <taxon>Thermoleophilia</taxon>
        <taxon>Solirubrobacterales</taxon>
        <taxon>Conexibacteraceae</taxon>
        <taxon>Conexibacter</taxon>
    </lineage>
</organism>
<reference evidence="3 4" key="1">
    <citation type="submission" date="2020-08" db="EMBL/GenBank/DDBJ databases">
        <title>Genomic Encyclopedia of Archaeal and Bacterial Type Strains, Phase II (KMG-II): from individual species to whole genera.</title>
        <authorList>
            <person name="Goeker M."/>
        </authorList>
    </citation>
    <scope>NUCLEOTIDE SEQUENCE [LARGE SCALE GENOMIC DNA]</scope>
    <source>
        <strain evidence="3 4">DSM 23288</strain>
    </source>
</reference>
<keyword evidence="2" id="KW-0812">Transmembrane</keyword>
<evidence type="ECO:0000313" key="4">
    <source>
        <dbReference type="Proteomes" id="UP000585272"/>
    </source>
</evidence>
<dbReference type="EMBL" id="JACHNU010000008">
    <property type="protein sequence ID" value="MBB4664691.1"/>
    <property type="molecule type" value="Genomic_DNA"/>
</dbReference>
<feature type="transmembrane region" description="Helical" evidence="2">
    <location>
        <begin position="58"/>
        <end position="78"/>
    </location>
</feature>
<comment type="caution">
    <text evidence="3">The sequence shown here is derived from an EMBL/GenBank/DDBJ whole genome shotgun (WGS) entry which is preliminary data.</text>
</comment>
<feature type="compositionally biased region" description="Low complexity" evidence="1">
    <location>
        <begin position="37"/>
        <end position="52"/>
    </location>
</feature>
<keyword evidence="2" id="KW-0472">Membrane</keyword>
<protein>
    <submittedName>
        <fullName evidence="3">Uncharacterized protein</fullName>
    </submittedName>
</protein>
<evidence type="ECO:0000256" key="2">
    <source>
        <dbReference type="SAM" id="Phobius"/>
    </source>
</evidence>
<feature type="region of interest" description="Disordered" evidence="1">
    <location>
        <begin position="32"/>
        <end position="52"/>
    </location>
</feature>
<feature type="region of interest" description="Disordered" evidence="1">
    <location>
        <begin position="177"/>
        <end position="202"/>
    </location>
</feature>
<keyword evidence="4" id="KW-1185">Reference proteome</keyword>
<sequence>MSDLIELLRAHDPERDGTEAPPVAPLLARIEQEPARRGASGAPAGPPRRTGPARAARGLFALGLAAAAVAVLVLLLAGGGRDEQALVPADGGPRAIVHVRYRTVMSQPNGRALGAVMQGVGTMDGPVEQWSTERPRRWRRYERFLPDRQQRLPGGSMEQAYADGFMRTRYAGNRRDLRRRLEPGAHPRRRHTAANTLRDGTLDPRGAVREMVARGYARPDGETVRDGRRLLRYVHQSEGRDLGRRGSMSGVHVTYLLDPETYRPVEIVSEATPVPGRRTFGGLTHRTIYEVYETLAPTPENLRLLRFRGPTR</sequence>
<dbReference type="Proteomes" id="UP000585272">
    <property type="component" value="Unassembled WGS sequence"/>
</dbReference>
<keyword evidence="2" id="KW-1133">Transmembrane helix</keyword>
<dbReference type="RefSeq" id="WP_183344944.1">
    <property type="nucleotide sequence ID" value="NZ_JACHNU010000008.1"/>
</dbReference>
<dbReference type="AlphaFoldDB" id="A0A840IKD0"/>
<gene>
    <name evidence="3" type="ORF">BDZ31_004306</name>
</gene>
<proteinExistence type="predicted"/>
<name>A0A840IKD0_9ACTN</name>
<evidence type="ECO:0000256" key="1">
    <source>
        <dbReference type="SAM" id="MobiDB-lite"/>
    </source>
</evidence>